<dbReference type="SUPFAM" id="SSF51182">
    <property type="entry name" value="RmlC-like cupins"/>
    <property type="match status" value="1"/>
</dbReference>
<dbReference type="PANTHER" id="PTHR35848">
    <property type="entry name" value="OXALATE-BINDING PROTEIN"/>
    <property type="match status" value="1"/>
</dbReference>
<dbReference type="AlphaFoldDB" id="A0A3E3DFR8"/>
<evidence type="ECO:0000313" key="3">
    <source>
        <dbReference type="EMBL" id="RGD68120.1"/>
    </source>
</evidence>
<dbReference type="InterPro" id="IPR011051">
    <property type="entry name" value="RmlC_Cupin_sf"/>
</dbReference>
<gene>
    <name evidence="3" type="ORF">DWX31_23985</name>
</gene>
<dbReference type="InterPro" id="IPR014710">
    <property type="entry name" value="RmlC-like_jellyroll"/>
</dbReference>
<name>A0A3E3DFR8_9FIRM</name>
<proteinExistence type="predicted"/>
<reference evidence="3 4" key="1">
    <citation type="submission" date="2018-08" db="EMBL/GenBank/DDBJ databases">
        <title>A genome reference for cultivated species of the human gut microbiota.</title>
        <authorList>
            <person name="Zou Y."/>
            <person name="Xue W."/>
            <person name="Luo G."/>
        </authorList>
    </citation>
    <scope>NUCLEOTIDE SEQUENCE [LARGE SCALE GENOMIC DNA]</scope>
    <source>
        <strain evidence="3 4">AF19-13AC</strain>
    </source>
</reference>
<protein>
    <submittedName>
        <fullName evidence="3">Cupin domain-containing protein</fullName>
    </submittedName>
</protein>
<evidence type="ECO:0000259" key="2">
    <source>
        <dbReference type="Pfam" id="PF07883"/>
    </source>
</evidence>
<dbReference type="EMBL" id="QTJW01000019">
    <property type="protein sequence ID" value="RGD68120.1"/>
    <property type="molecule type" value="Genomic_DNA"/>
</dbReference>
<dbReference type="PANTHER" id="PTHR35848:SF6">
    <property type="entry name" value="CUPIN TYPE-2 DOMAIN-CONTAINING PROTEIN"/>
    <property type="match status" value="1"/>
</dbReference>
<accession>A0A3E3DFR8</accession>
<sequence>MINIRIRTSAADQSYIKKRSFMKNKAENSRTGNSRSLDQSYIWKDAAGLITKELGKSVGSERLYVNLDIIPPGAFSATYHSHSCQEEFFYILSGTGTLRLNDETYPVGPEDFLAKPAGKNIAHTFYNSGRENLYILDLGTVDPEDTCYYPDEHMYLHKSNGERRTYRADAAVNDWSSDPNQPHATRKGE</sequence>
<dbReference type="CDD" id="cd02224">
    <property type="entry name" value="cupin_SPO2919-like"/>
    <property type="match status" value="1"/>
</dbReference>
<dbReference type="InterPro" id="IPR051610">
    <property type="entry name" value="GPI/OXD"/>
</dbReference>
<evidence type="ECO:0000256" key="1">
    <source>
        <dbReference type="ARBA" id="ARBA00022723"/>
    </source>
</evidence>
<dbReference type="GO" id="GO:0046872">
    <property type="term" value="F:metal ion binding"/>
    <property type="evidence" value="ECO:0007669"/>
    <property type="project" value="UniProtKB-KW"/>
</dbReference>
<organism evidence="3 4">
    <name type="scientific">Hungatella hathewayi</name>
    <dbReference type="NCBI Taxonomy" id="154046"/>
    <lineage>
        <taxon>Bacteria</taxon>
        <taxon>Bacillati</taxon>
        <taxon>Bacillota</taxon>
        <taxon>Clostridia</taxon>
        <taxon>Lachnospirales</taxon>
        <taxon>Lachnospiraceae</taxon>
        <taxon>Hungatella</taxon>
    </lineage>
</organism>
<dbReference type="InterPro" id="IPR013096">
    <property type="entry name" value="Cupin_2"/>
</dbReference>
<comment type="caution">
    <text evidence="3">The sequence shown here is derived from an EMBL/GenBank/DDBJ whole genome shotgun (WGS) entry which is preliminary data.</text>
</comment>
<dbReference type="Proteomes" id="UP000261023">
    <property type="component" value="Unassembled WGS sequence"/>
</dbReference>
<feature type="domain" description="Cupin type-2" evidence="2">
    <location>
        <begin position="69"/>
        <end position="137"/>
    </location>
</feature>
<evidence type="ECO:0000313" key="4">
    <source>
        <dbReference type="Proteomes" id="UP000261023"/>
    </source>
</evidence>
<dbReference type="OrthoDB" id="9797047at2"/>
<dbReference type="Pfam" id="PF07883">
    <property type="entry name" value="Cupin_2"/>
    <property type="match status" value="1"/>
</dbReference>
<keyword evidence="1" id="KW-0479">Metal-binding</keyword>
<dbReference type="Gene3D" id="2.60.120.10">
    <property type="entry name" value="Jelly Rolls"/>
    <property type="match status" value="1"/>
</dbReference>